<dbReference type="AlphaFoldDB" id="A0A6P0CD99"/>
<dbReference type="Proteomes" id="UP000468591">
    <property type="component" value="Unassembled WGS sequence"/>
</dbReference>
<organism evidence="1 2">
    <name type="scientific">Sulfitobacter sediminilitoris</name>
    <dbReference type="NCBI Taxonomy" id="2698830"/>
    <lineage>
        <taxon>Bacteria</taxon>
        <taxon>Pseudomonadati</taxon>
        <taxon>Pseudomonadota</taxon>
        <taxon>Alphaproteobacteria</taxon>
        <taxon>Rhodobacterales</taxon>
        <taxon>Roseobacteraceae</taxon>
        <taxon>Sulfitobacter</taxon>
    </lineage>
</organism>
<accession>A0A6P0CD99</accession>
<name>A0A6P0CD99_9RHOB</name>
<comment type="caution">
    <text evidence="1">The sequence shown here is derived from an EMBL/GenBank/DDBJ whole genome shotgun (WGS) entry which is preliminary data.</text>
</comment>
<evidence type="ECO:0000313" key="2">
    <source>
        <dbReference type="Proteomes" id="UP000468591"/>
    </source>
</evidence>
<evidence type="ECO:0000313" key="1">
    <source>
        <dbReference type="EMBL" id="NEK24179.1"/>
    </source>
</evidence>
<reference evidence="1 2" key="1">
    <citation type="submission" date="2020-01" db="EMBL/GenBank/DDBJ databases">
        <title>Sulfitobacter sediminilitoris sp. nov., isolated from a tidal flat.</title>
        <authorList>
            <person name="Park S."/>
            <person name="Yoon J.-H."/>
        </authorList>
    </citation>
    <scope>NUCLEOTIDE SEQUENCE [LARGE SCALE GENOMIC DNA]</scope>
    <source>
        <strain evidence="1 2">JBTF-M27</strain>
    </source>
</reference>
<dbReference type="EMBL" id="JAABNT010000012">
    <property type="protein sequence ID" value="NEK24179.1"/>
    <property type="molecule type" value="Genomic_DNA"/>
</dbReference>
<proteinExistence type="predicted"/>
<keyword evidence="2" id="KW-1185">Reference proteome</keyword>
<sequence>MFRPLPGSALRSNVTRGNKDKPIRVRLHRRKVVPEPVFAPLFHMCAQPFGGNQRLFFICVPKFAQKSPDGGCVCGNASGNFQCSGGFWQGDITILRHQFFQKSLMSRQFTMARRAALELWLDRARFPQLALPSHPSGGGHTAISAKMARTVHAVVKHGEPYRPFFEAGVPRRKDFSLWWPWRQATDLVDNVRAFCLGFRISS</sequence>
<gene>
    <name evidence="1" type="ORF">GV827_17470</name>
</gene>
<protein>
    <submittedName>
        <fullName evidence="1">Uncharacterized protein</fullName>
    </submittedName>
</protein>